<sequence>MRLGVHRHLIILSLHRWEEAVVLVLGLRCREEIDHETPLIEDVDERDDPFNDRGAIVVALVSQHTKRDRETKFNEDEGKLDPERVRKDSLVSVMDSQSLVLCADEDGRYYHRIVHVRIPSGIKDGEKNETCSTDNRSKRSADAQDLFRHVVILPTRILRREE</sequence>
<evidence type="ECO:0000313" key="1">
    <source>
        <dbReference type="EMBL" id="KXT18199.1"/>
    </source>
</evidence>
<dbReference type="OrthoDB" id="377083at2759"/>
<evidence type="ECO:0000313" key="2">
    <source>
        <dbReference type="Proteomes" id="UP000073492"/>
    </source>
</evidence>
<comment type="caution">
    <text evidence="1">The sequence shown here is derived from an EMBL/GenBank/DDBJ whole genome shotgun (WGS) entry which is preliminary data.</text>
</comment>
<reference evidence="1 2" key="1">
    <citation type="submission" date="2015-07" db="EMBL/GenBank/DDBJ databases">
        <title>Comparative genomics of the Sigatoka disease complex on banana suggests a link between parallel evolutionary changes in Pseudocercospora fijiensis and Pseudocercospora eumusae and increased virulence on the banana host.</title>
        <authorList>
            <person name="Chang T.-C."/>
            <person name="Salvucci A."/>
            <person name="Crous P.W."/>
            <person name="Stergiopoulos I."/>
        </authorList>
    </citation>
    <scope>NUCLEOTIDE SEQUENCE [LARGE SCALE GENOMIC DNA]</scope>
    <source>
        <strain evidence="1 2">CBS 116634</strain>
    </source>
</reference>
<proteinExistence type="predicted"/>
<protein>
    <submittedName>
        <fullName evidence="1">Uncharacterized protein</fullName>
    </submittedName>
</protein>
<dbReference type="EMBL" id="LFZO01000010">
    <property type="protein sequence ID" value="KXT18198.1"/>
    <property type="molecule type" value="Genomic_DNA"/>
</dbReference>
<accession>A0A139ITW0</accession>
<keyword evidence="2" id="KW-1185">Reference proteome</keyword>
<dbReference type="EMBL" id="LFZO01000010">
    <property type="protein sequence ID" value="KXT18199.1"/>
    <property type="molecule type" value="Genomic_DNA"/>
</dbReference>
<dbReference type="AlphaFoldDB" id="A0A139ITW0"/>
<dbReference type="EMBL" id="LFZO01000010">
    <property type="protein sequence ID" value="KXT18196.1"/>
    <property type="molecule type" value="Genomic_DNA"/>
</dbReference>
<dbReference type="Proteomes" id="UP000073492">
    <property type="component" value="Unassembled WGS sequence"/>
</dbReference>
<organism evidence="1 2">
    <name type="scientific">Pseudocercospora musae</name>
    <dbReference type="NCBI Taxonomy" id="113226"/>
    <lineage>
        <taxon>Eukaryota</taxon>
        <taxon>Fungi</taxon>
        <taxon>Dikarya</taxon>
        <taxon>Ascomycota</taxon>
        <taxon>Pezizomycotina</taxon>
        <taxon>Dothideomycetes</taxon>
        <taxon>Dothideomycetidae</taxon>
        <taxon>Mycosphaerellales</taxon>
        <taxon>Mycosphaerellaceae</taxon>
        <taxon>Pseudocercospora</taxon>
    </lineage>
</organism>
<name>A0A139ITW0_9PEZI</name>
<dbReference type="EMBL" id="LFZO01000010">
    <property type="protein sequence ID" value="KXT18194.1"/>
    <property type="molecule type" value="Genomic_DNA"/>
</dbReference>
<gene>
    <name evidence="1" type="ORF">AC579_7698</name>
</gene>